<keyword evidence="3" id="KW-0378">Hydrolase</keyword>
<gene>
    <name evidence="6" type="ORF">OCV47_07640</name>
</gene>
<evidence type="ECO:0000256" key="2">
    <source>
        <dbReference type="ARBA" id="ARBA00022723"/>
    </source>
</evidence>
<reference evidence="6 7" key="1">
    <citation type="journal article" date="2021" name="ISME Commun">
        <title>Automated analysis of genomic sequences facilitates high-throughput and comprehensive description of bacteria.</title>
        <authorList>
            <person name="Hitch T.C.A."/>
        </authorList>
    </citation>
    <scope>NUCLEOTIDE SEQUENCE [LARGE SCALE GENOMIC DNA]</scope>
    <source>
        <strain evidence="6 7">Sanger_29</strain>
    </source>
</reference>
<evidence type="ECO:0000313" key="6">
    <source>
        <dbReference type="EMBL" id="MCU6725220.1"/>
    </source>
</evidence>
<organism evidence="6 7">
    <name type="scientific">Muricoprocola aceti</name>
    <dbReference type="NCBI Taxonomy" id="2981772"/>
    <lineage>
        <taxon>Bacteria</taxon>
        <taxon>Bacillati</taxon>
        <taxon>Bacillota</taxon>
        <taxon>Clostridia</taxon>
        <taxon>Lachnospirales</taxon>
        <taxon>Lachnospiraceae</taxon>
        <taxon>Muricoprocola</taxon>
    </lineage>
</organism>
<dbReference type="SUPFAM" id="SSF56281">
    <property type="entry name" value="Metallo-hydrolase/oxidoreductase"/>
    <property type="match status" value="1"/>
</dbReference>
<evidence type="ECO:0000256" key="1">
    <source>
        <dbReference type="ARBA" id="ARBA00001947"/>
    </source>
</evidence>
<dbReference type="InterPro" id="IPR051453">
    <property type="entry name" value="MBL_Glyoxalase_II"/>
</dbReference>
<comment type="caution">
    <text evidence="6">The sequence shown here is derived from an EMBL/GenBank/DDBJ whole genome shotgun (WGS) entry which is preliminary data.</text>
</comment>
<keyword evidence="4" id="KW-0862">Zinc</keyword>
<keyword evidence="7" id="KW-1185">Reference proteome</keyword>
<keyword evidence="2" id="KW-0479">Metal-binding</keyword>
<dbReference type="InterPro" id="IPR001279">
    <property type="entry name" value="Metallo-B-lactamas"/>
</dbReference>
<feature type="domain" description="Metallo-beta-lactamase" evidence="5">
    <location>
        <begin position="15"/>
        <end position="193"/>
    </location>
</feature>
<protein>
    <submittedName>
        <fullName evidence="6">MBL fold metallo-hydrolase</fullName>
    </submittedName>
</protein>
<evidence type="ECO:0000313" key="7">
    <source>
        <dbReference type="Proteomes" id="UP001652338"/>
    </source>
</evidence>
<dbReference type="PANTHER" id="PTHR46233">
    <property type="entry name" value="HYDROXYACYLGLUTATHIONE HYDROLASE GLOC"/>
    <property type="match status" value="1"/>
</dbReference>
<dbReference type="PANTHER" id="PTHR46233:SF3">
    <property type="entry name" value="HYDROXYACYLGLUTATHIONE HYDROLASE GLOC"/>
    <property type="match status" value="1"/>
</dbReference>
<accession>A0ABT2SLP9</accession>
<dbReference type="Proteomes" id="UP001652338">
    <property type="component" value="Unassembled WGS sequence"/>
</dbReference>
<dbReference type="Gene3D" id="3.60.15.10">
    <property type="entry name" value="Ribonuclease Z/Hydroxyacylglutathione hydrolase-like"/>
    <property type="match status" value="1"/>
</dbReference>
<dbReference type="CDD" id="cd06262">
    <property type="entry name" value="metallo-hydrolase-like_MBL-fold"/>
    <property type="match status" value="1"/>
</dbReference>
<name>A0ABT2SLP9_9FIRM</name>
<dbReference type="EMBL" id="JAOQKE010000006">
    <property type="protein sequence ID" value="MCU6725220.1"/>
    <property type="molecule type" value="Genomic_DNA"/>
</dbReference>
<dbReference type="SMART" id="SM00849">
    <property type="entry name" value="Lactamase_B"/>
    <property type="match status" value="1"/>
</dbReference>
<dbReference type="Pfam" id="PF00753">
    <property type="entry name" value="Lactamase_B"/>
    <property type="match status" value="1"/>
</dbReference>
<dbReference type="InterPro" id="IPR036866">
    <property type="entry name" value="RibonucZ/Hydroxyglut_hydro"/>
</dbReference>
<dbReference type="RefSeq" id="WP_117448114.1">
    <property type="nucleotide sequence ID" value="NZ_JAOQKE010000006.1"/>
</dbReference>
<evidence type="ECO:0000256" key="3">
    <source>
        <dbReference type="ARBA" id="ARBA00022801"/>
    </source>
</evidence>
<comment type="cofactor">
    <cofactor evidence="1">
        <name>Zn(2+)</name>
        <dbReference type="ChEBI" id="CHEBI:29105"/>
    </cofactor>
</comment>
<sequence>MGKLKIEQRVIGPVATNVYLGINTETKEAFLVDPADRAEDIALWITQAGVTLKAILLTHGHFDHIGAVSELKKRFQVPVYAMAAEVVVMEDSTLNLSCNWASAFTVKCDQELKDEEVISVAGFEITAYHTPGHTKGGACYYVASERVLFAGDTLFYHSVGRTDLPTGSMGELRRSVQRLLSILPDETRVLPGHDCDTSIADEKRYNPYS</sequence>
<proteinExistence type="predicted"/>
<evidence type="ECO:0000259" key="5">
    <source>
        <dbReference type="SMART" id="SM00849"/>
    </source>
</evidence>
<evidence type="ECO:0000256" key="4">
    <source>
        <dbReference type="ARBA" id="ARBA00022833"/>
    </source>
</evidence>